<keyword evidence="2" id="KW-0347">Helicase</keyword>
<evidence type="ECO:0000313" key="3">
    <source>
        <dbReference type="Proteomes" id="UP000011944"/>
    </source>
</evidence>
<comment type="caution">
    <text evidence="2">The sequence shown here is derived from an EMBL/GenBank/DDBJ whole genome shotgun (WGS) entry which is preliminary data.</text>
</comment>
<dbReference type="AlphaFoldDB" id="M1ZWK5"/>
<dbReference type="EMBL" id="AMXI01000857">
    <property type="protein sequence ID" value="EKN41265.1"/>
    <property type="molecule type" value="Genomic_DNA"/>
</dbReference>
<evidence type="ECO:0000259" key="1">
    <source>
        <dbReference type="Pfam" id="PF14493"/>
    </source>
</evidence>
<gene>
    <name evidence="2" type="ORF">CFSAN001627_14328</name>
</gene>
<reference evidence="2 3" key="2">
    <citation type="submission" date="2013-03" db="EMBL/GenBank/DDBJ databases">
        <title>Diversity in Clostridium botulinum.</title>
        <authorList>
            <person name="Timme R.E."/>
            <person name="Allard M."/>
            <person name="Luo Y."/>
            <person name="Strain E."/>
            <person name="Gonzalez-Escalona N."/>
            <person name="Brown E."/>
        </authorList>
    </citation>
    <scope>NUCLEOTIDE SEQUENCE [LARGE SCALE GENOMIC DNA]</scope>
    <source>
        <strain evidence="2 3">CFSAN001627</strain>
    </source>
</reference>
<organism evidence="2 3">
    <name type="scientific">Clostridium botulinum CFSAN001627</name>
    <dbReference type="NCBI Taxonomy" id="1232189"/>
    <lineage>
        <taxon>Bacteria</taxon>
        <taxon>Bacillati</taxon>
        <taxon>Bacillota</taxon>
        <taxon>Clostridia</taxon>
        <taxon>Eubacteriales</taxon>
        <taxon>Clostridiaceae</taxon>
        <taxon>Clostridium</taxon>
    </lineage>
</organism>
<feature type="domain" description="Helicase Helix-turn-helix" evidence="1">
    <location>
        <begin position="2"/>
        <end position="37"/>
    </location>
</feature>
<dbReference type="Proteomes" id="UP000011944">
    <property type="component" value="Unassembled WGS sequence"/>
</dbReference>
<keyword evidence="2" id="KW-0378">Hydrolase</keyword>
<dbReference type="Pfam" id="PF14493">
    <property type="entry name" value="HTH_40"/>
    <property type="match status" value="1"/>
</dbReference>
<proteinExistence type="predicted"/>
<sequence length="45" mass="5317">DYEKLILDTIKKVGGTKLKPVKDELPPEVDYMCIKSVWYKYKDII</sequence>
<dbReference type="GO" id="GO:0004386">
    <property type="term" value="F:helicase activity"/>
    <property type="evidence" value="ECO:0007669"/>
    <property type="project" value="UniProtKB-KW"/>
</dbReference>
<keyword evidence="2" id="KW-0067">ATP-binding</keyword>
<protein>
    <submittedName>
        <fullName evidence="2">ATP-dependent DNA helicase RecQ</fullName>
    </submittedName>
</protein>
<reference evidence="2 3" key="1">
    <citation type="submission" date="2012-10" db="EMBL/GenBank/DDBJ databases">
        <authorList>
            <person name="Strain E.A."/>
            <person name="Brown E."/>
            <person name="Allard M.W."/>
            <person name="Gonzalez-Escalona N."/>
            <person name="Timme R."/>
        </authorList>
    </citation>
    <scope>NUCLEOTIDE SEQUENCE [LARGE SCALE GENOMIC DNA]</scope>
    <source>
        <strain evidence="2 3">CFSAN001627</strain>
    </source>
</reference>
<dbReference type="InterPro" id="IPR029491">
    <property type="entry name" value="Helicase_HTH"/>
</dbReference>
<feature type="non-terminal residue" evidence="2">
    <location>
        <position position="1"/>
    </location>
</feature>
<keyword evidence="2" id="KW-0547">Nucleotide-binding</keyword>
<evidence type="ECO:0000313" key="2">
    <source>
        <dbReference type="EMBL" id="EKN41265.1"/>
    </source>
</evidence>
<accession>M1ZWK5</accession>
<name>M1ZWK5_CLOBO</name>